<keyword evidence="1" id="KW-0539">Nucleus</keyword>
<protein>
    <recommendedName>
        <fullName evidence="3">Zn(2)-C6 fungal-type domain-containing protein</fullName>
    </recommendedName>
</protein>
<dbReference type="SMART" id="SM00066">
    <property type="entry name" value="GAL4"/>
    <property type="match status" value="2"/>
</dbReference>
<feature type="region of interest" description="Disordered" evidence="2">
    <location>
        <begin position="234"/>
        <end position="335"/>
    </location>
</feature>
<dbReference type="AlphaFoldDB" id="A0A8H5ZHH6"/>
<sequence length="422" mass="46912">MDQLEDELDLRYHKGFDPDVYYRCPTLEVTDSPSPSLDSAKSLTGALRNEVDKNASSFIPTHVVTEFVFAPASTITIPVTQQPNLGILIEPANHLQSIAVEHALCKDIHGKQRLQVQRAIARSIIATIQETDHFTYSERSARNKDGGDGARFRYVCLDSMQNRYRKSNKKKDVSHDSDGSDVEAEKNGNGVLPTYDCGGAVHIKFSLKREAINVVYKHNPIHMARPASDGLLAPAVDNNVAPPAGSAHEKPPRKKRRSKEAEAGVDNEHRNTDPGISTSPVYPRPSAKKRKKEGAVVLSKPIPTTSPKQSKKTKSLTSSARPRKNVAVSEESRPTFPVPDKACIRCREKKIKCDKAQPACDQCRRGLWTCQYSVLAPKKQRSKNGCLPCKKRRRKCTEEKPSCVYCLRTDSDCDYAAYSSIR</sequence>
<feature type="domain" description="Zn(2)-C6 fungal-type" evidence="3">
    <location>
        <begin position="342"/>
        <end position="372"/>
    </location>
</feature>
<dbReference type="PANTHER" id="PTHR37534">
    <property type="entry name" value="TRANSCRIPTIONAL ACTIVATOR PROTEIN UGA3"/>
    <property type="match status" value="1"/>
</dbReference>
<feature type="domain" description="Zn(2)-C6 fungal-type" evidence="3">
    <location>
        <begin position="385"/>
        <end position="415"/>
    </location>
</feature>
<dbReference type="GO" id="GO:0008270">
    <property type="term" value="F:zinc ion binding"/>
    <property type="evidence" value="ECO:0007669"/>
    <property type="project" value="InterPro"/>
</dbReference>
<dbReference type="EMBL" id="WNKQ01000011">
    <property type="protein sequence ID" value="KAF5848180.1"/>
    <property type="molecule type" value="Genomic_DNA"/>
</dbReference>
<dbReference type="GO" id="GO:0045944">
    <property type="term" value="P:positive regulation of transcription by RNA polymerase II"/>
    <property type="evidence" value="ECO:0007669"/>
    <property type="project" value="TreeGrafter"/>
</dbReference>
<dbReference type="Gene3D" id="4.10.240.10">
    <property type="entry name" value="Zn(2)-C6 fungal-type DNA-binding domain"/>
    <property type="match status" value="2"/>
</dbReference>
<feature type="compositionally biased region" description="Basic and acidic residues" evidence="2">
    <location>
        <begin position="259"/>
        <end position="272"/>
    </location>
</feature>
<dbReference type="SUPFAM" id="SSF57701">
    <property type="entry name" value="Zn2/Cys6 DNA-binding domain"/>
    <property type="match status" value="2"/>
</dbReference>
<dbReference type="Proteomes" id="UP000624244">
    <property type="component" value="Unassembled WGS sequence"/>
</dbReference>
<dbReference type="PANTHER" id="PTHR37534:SF7">
    <property type="entry name" value="TRANSCRIPTIONAL ACTIVATOR PROTEIN UGA3"/>
    <property type="match status" value="1"/>
</dbReference>
<comment type="caution">
    <text evidence="4">The sequence shown here is derived from an EMBL/GenBank/DDBJ whole genome shotgun (WGS) entry which is preliminary data.</text>
</comment>
<gene>
    <name evidence="4" type="ORF">GGP41_005598</name>
</gene>
<name>A0A8H5ZHH6_COCSA</name>
<reference evidence="4" key="1">
    <citation type="submission" date="2019-11" db="EMBL/GenBank/DDBJ databases">
        <title>Bipolaris sorokiniana Genome sequencing.</title>
        <authorList>
            <person name="Wang H."/>
        </authorList>
    </citation>
    <scope>NUCLEOTIDE SEQUENCE</scope>
</reference>
<evidence type="ECO:0000259" key="3">
    <source>
        <dbReference type="PROSITE" id="PS50048"/>
    </source>
</evidence>
<dbReference type="GO" id="GO:0000981">
    <property type="term" value="F:DNA-binding transcription factor activity, RNA polymerase II-specific"/>
    <property type="evidence" value="ECO:0007669"/>
    <property type="project" value="InterPro"/>
</dbReference>
<dbReference type="GO" id="GO:0005634">
    <property type="term" value="C:nucleus"/>
    <property type="evidence" value="ECO:0007669"/>
    <property type="project" value="TreeGrafter"/>
</dbReference>
<organism evidence="4 5">
    <name type="scientific">Cochliobolus sativus</name>
    <name type="common">Common root rot and spot blotch fungus</name>
    <name type="synonym">Bipolaris sorokiniana</name>
    <dbReference type="NCBI Taxonomy" id="45130"/>
    <lineage>
        <taxon>Eukaryota</taxon>
        <taxon>Fungi</taxon>
        <taxon>Dikarya</taxon>
        <taxon>Ascomycota</taxon>
        <taxon>Pezizomycotina</taxon>
        <taxon>Dothideomycetes</taxon>
        <taxon>Pleosporomycetidae</taxon>
        <taxon>Pleosporales</taxon>
        <taxon>Pleosporineae</taxon>
        <taxon>Pleosporaceae</taxon>
        <taxon>Bipolaris</taxon>
    </lineage>
</organism>
<dbReference type="InterPro" id="IPR036864">
    <property type="entry name" value="Zn2-C6_fun-type_DNA-bd_sf"/>
</dbReference>
<accession>A0A8H5ZHH6</accession>
<dbReference type="GO" id="GO:0000976">
    <property type="term" value="F:transcription cis-regulatory region binding"/>
    <property type="evidence" value="ECO:0007669"/>
    <property type="project" value="TreeGrafter"/>
</dbReference>
<evidence type="ECO:0000256" key="2">
    <source>
        <dbReference type="SAM" id="MobiDB-lite"/>
    </source>
</evidence>
<feature type="compositionally biased region" description="Basic and acidic residues" evidence="2">
    <location>
        <begin position="170"/>
        <end position="186"/>
    </location>
</feature>
<dbReference type="InterPro" id="IPR001138">
    <property type="entry name" value="Zn2Cys6_DnaBD"/>
</dbReference>
<dbReference type="CDD" id="cd00067">
    <property type="entry name" value="GAL4"/>
    <property type="match status" value="2"/>
</dbReference>
<feature type="region of interest" description="Disordered" evidence="2">
    <location>
        <begin position="165"/>
        <end position="193"/>
    </location>
</feature>
<evidence type="ECO:0000313" key="5">
    <source>
        <dbReference type="Proteomes" id="UP000624244"/>
    </source>
</evidence>
<feature type="compositionally biased region" description="Low complexity" evidence="2">
    <location>
        <begin position="234"/>
        <end position="244"/>
    </location>
</feature>
<evidence type="ECO:0000256" key="1">
    <source>
        <dbReference type="ARBA" id="ARBA00023242"/>
    </source>
</evidence>
<dbReference type="PROSITE" id="PS00463">
    <property type="entry name" value="ZN2_CY6_FUNGAL_1"/>
    <property type="match status" value="2"/>
</dbReference>
<dbReference type="Pfam" id="PF00172">
    <property type="entry name" value="Zn_clus"/>
    <property type="match status" value="2"/>
</dbReference>
<proteinExistence type="predicted"/>
<evidence type="ECO:0000313" key="4">
    <source>
        <dbReference type="EMBL" id="KAF5848180.1"/>
    </source>
</evidence>
<feature type="compositionally biased region" description="Low complexity" evidence="2">
    <location>
        <begin position="299"/>
        <end position="308"/>
    </location>
</feature>
<dbReference type="PROSITE" id="PS50048">
    <property type="entry name" value="ZN2_CY6_FUNGAL_2"/>
    <property type="match status" value="2"/>
</dbReference>